<feature type="region of interest" description="Disordered" evidence="1">
    <location>
        <begin position="90"/>
        <end position="120"/>
    </location>
</feature>
<feature type="compositionally biased region" description="Polar residues" evidence="1">
    <location>
        <begin position="107"/>
        <end position="116"/>
    </location>
</feature>
<comment type="caution">
    <text evidence="2">The sequence shown here is derived from an EMBL/GenBank/DDBJ whole genome shotgun (WGS) entry which is preliminary data.</text>
</comment>
<gene>
    <name evidence="2" type="ORF">BCR34DRAFT_326825</name>
</gene>
<dbReference type="EMBL" id="MCFA01000061">
    <property type="protein sequence ID" value="ORY11450.1"/>
    <property type="molecule type" value="Genomic_DNA"/>
</dbReference>
<dbReference type="Proteomes" id="UP000193144">
    <property type="component" value="Unassembled WGS sequence"/>
</dbReference>
<accession>A0A1Y1ZMJ1</accession>
<sequence>MISLSSRSRNLVASFYLVVHILSQKRKKRTKCGIESTRARHATHILTPVQSSQSRQKPGHNPMKPSPALLNRRAPTPTCSINGTSPFRIYPNPPAFSHSKSRAKQPRLQNPTSAVLPQSPDPGRCMVSRSSLGAGICGSGIVPMKRRGAAQGCDGVGVRNEGGIYAGWGINGGLMGGVWSWCYQVGRKGGVWKSAEGWLAGKVPVRVLSCSCRCWCLSDYSVEVRTVGVGGDISAVAHLRG</sequence>
<protein>
    <submittedName>
        <fullName evidence="2">Uncharacterized protein</fullName>
    </submittedName>
</protein>
<reference evidence="2 3" key="1">
    <citation type="submission" date="2016-07" db="EMBL/GenBank/DDBJ databases">
        <title>Pervasive Adenine N6-methylation of Active Genes in Fungi.</title>
        <authorList>
            <consortium name="DOE Joint Genome Institute"/>
            <person name="Mondo S.J."/>
            <person name="Dannebaum R.O."/>
            <person name="Kuo R.C."/>
            <person name="Labutti K."/>
            <person name="Haridas S."/>
            <person name="Kuo A."/>
            <person name="Salamov A."/>
            <person name="Ahrendt S.R."/>
            <person name="Lipzen A."/>
            <person name="Sullivan W."/>
            <person name="Andreopoulos W.B."/>
            <person name="Clum A."/>
            <person name="Lindquist E."/>
            <person name="Daum C."/>
            <person name="Ramamoorthy G.K."/>
            <person name="Gryganskyi A."/>
            <person name="Culley D."/>
            <person name="Magnuson J.K."/>
            <person name="James T.Y."/>
            <person name="O'Malley M.A."/>
            <person name="Stajich J.E."/>
            <person name="Spatafora J.W."/>
            <person name="Visel A."/>
            <person name="Grigoriev I.V."/>
        </authorList>
    </citation>
    <scope>NUCLEOTIDE SEQUENCE [LARGE SCALE GENOMIC DNA]</scope>
    <source>
        <strain evidence="2 3">CBS 115471</strain>
    </source>
</reference>
<evidence type="ECO:0000313" key="2">
    <source>
        <dbReference type="EMBL" id="ORY11450.1"/>
    </source>
</evidence>
<name>A0A1Y1ZMJ1_9PLEO</name>
<evidence type="ECO:0000313" key="3">
    <source>
        <dbReference type="Proteomes" id="UP000193144"/>
    </source>
</evidence>
<organism evidence="2 3">
    <name type="scientific">Clohesyomyces aquaticus</name>
    <dbReference type="NCBI Taxonomy" id="1231657"/>
    <lineage>
        <taxon>Eukaryota</taxon>
        <taxon>Fungi</taxon>
        <taxon>Dikarya</taxon>
        <taxon>Ascomycota</taxon>
        <taxon>Pezizomycotina</taxon>
        <taxon>Dothideomycetes</taxon>
        <taxon>Pleosporomycetidae</taxon>
        <taxon>Pleosporales</taxon>
        <taxon>Lindgomycetaceae</taxon>
        <taxon>Clohesyomyces</taxon>
    </lineage>
</organism>
<proteinExistence type="predicted"/>
<evidence type="ECO:0000256" key="1">
    <source>
        <dbReference type="SAM" id="MobiDB-lite"/>
    </source>
</evidence>
<keyword evidence="3" id="KW-1185">Reference proteome</keyword>
<dbReference type="AlphaFoldDB" id="A0A1Y1ZMJ1"/>
<feature type="region of interest" description="Disordered" evidence="1">
    <location>
        <begin position="45"/>
        <end position="76"/>
    </location>
</feature>